<evidence type="ECO:0000313" key="2">
    <source>
        <dbReference type="EMBL" id="MBR7834899.1"/>
    </source>
</evidence>
<dbReference type="RefSeq" id="WP_212529415.1">
    <property type="nucleotide sequence ID" value="NZ_JAGSOG010000074.1"/>
</dbReference>
<dbReference type="InterPro" id="IPR032109">
    <property type="entry name" value="Big_3_5"/>
</dbReference>
<sequence length="239" mass="22653">GGGSTSSGTAAGGGAGSSYAAVATYTAAVATSQAAEVVISYSLQQATSTALVVSPAGGSTYGQSVTFTATVSPVPGGTGTPAGTVTFLDGSTALGTASLNAAGGAAYTTNSLSPGSHTVTAVYGGEPAFTGSASAALVYTVSRVPTTIVAQPVLATLPNLVATLTTGSGQALAGETITFTTTNLLGQKAIVCQAVTGPTGAATCTGGVLGQLFNLGLSYTATFAGDADYLGSSAQGALL</sequence>
<reference evidence="2" key="1">
    <citation type="submission" date="2021-04" db="EMBL/GenBank/DDBJ databases">
        <title>Genome based classification of Actinospica acidithermotolerans sp. nov., an actinobacterium isolated from an Indonesian hot spring.</title>
        <authorList>
            <person name="Kusuma A.B."/>
            <person name="Putra K.E."/>
            <person name="Nafisah S."/>
            <person name="Loh J."/>
            <person name="Nouioui I."/>
            <person name="Goodfellow M."/>
        </authorList>
    </citation>
    <scope>NUCLEOTIDE SEQUENCE</scope>
    <source>
        <strain evidence="2">CSCA 57</strain>
    </source>
</reference>
<proteinExistence type="predicted"/>
<feature type="non-terminal residue" evidence="2">
    <location>
        <position position="1"/>
    </location>
</feature>
<dbReference type="AlphaFoldDB" id="A0A941IPA3"/>
<comment type="caution">
    <text evidence="2">The sequence shown here is derived from an EMBL/GenBank/DDBJ whole genome shotgun (WGS) entry which is preliminary data.</text>
</comment>
<feature type="domain" description="Bacterial Ig-like" evidence="1">
    <location>
        <begin position="58"/>
        <end position="141"/>
    </location>
</feature>
<dbReference type="Pfam" id="PF16640">
    <property type="entry name" value="Big_3_5"/>
    <property type="match status" value="1"/>
</dbReference>
<evidence type="ECO:0000259" key="1">
    <source>
        <dbReference type="Pfam" id="PF16640"/>
    </source>
</evidence>
<protein>
    <submittedName>
        <fullName evidence="2">Ig-like domain repeat protein</fullName>
    </submittedName>
</protein>
<dbReference type="InterPro" id="IPR013783">
    <property type="entry name" value="Ig-like_fold"/>
</dbReference>
<name>A0A941IPA3_9ACTN</name>
<organism evidence="2 3">
    <name type="scientific">Actinospica durhamensis</name>
    <dbReference type="NCBI Taxonomy" id="1508375"/>
    <lineage>
        <taxon>Bacteria</taxon>
        <taxon>Bacillati</taxon>
        <taxon>Actinomycetota</taxon>
        <taxon>Actinomycetes</taxon>
        <taxon>Catenulisporales</taxon>
        <taxon>Actinospicaceae</taxon>
        <taxon>Actinospica</taxon>
    </lineage>
</organism>
<dbReference type="Proteomes" id="UP000675781">
    <property type="component" value="Unassembled WGS sequence"/>
</dbReference>
<evidence type="ECO:0000313" key="3">
    <source>
        <dbReference type="Proteomes" id="UP000675781"/>
    </source>
</evidence>
<dbReference type="GO" id="GO:0005975">
    <property type="term" value="P:carbohydrate metabolic process"/>
    <property type="evidence" value="ECO:0007669"/>
    <property type="project" value="UniProtKB-ARBA"/>
</dbReference>
<dbReference type="EMBL" id="JAGSOG010000074">
    <property type="protein sequence ID" value="MBR7834899.1"/>
    <property type="molecule type" value="Genomic_DNA"/>
</dbReference>
<accession>A0A941IPA3</accession>
<dbReference type="Gene3D" id="2.60.40.10">
    <property type="entry name" value="Immunoglobulins"/>
    <property type="match status" value="1"/>
</dbReference>
<keyword evidence="3" id="KW-1185">Reference proteome</keyword>
<gene>
    <name evidence="2" type="ORF">KDL01_16620</name>
</gene>